<dbReference type="InterPro" id="IPR001304">
    <property type="entry name" value="C-type_lectin-like"/>
</dbReference>
<dbReference type="EMBL" id="BMAT01002993">
    <property type="protein sequence ID" value="GFS18385.1"/>
    <property type="molecule type" value="Genomic_DNA"/>
</dbReference>
<evidence type="ECO:0000313" key="5">
    <source>
        <dbReference type="Proteomes" id="UP000762676"/>
    </source>
</evidence>
<comment type="caution">
    <text evidence="4">The sequence shown here is derived from an EMBL/GenBank/DDBJ whole genome shotgun (WGS) entry which is preliminary data.</text>
</comment>
<dbReference type="PANTHER" id="PTHR22801:SF63">
    <property type="entry name" value="C-TYPE LECTIN DOMAIN-CONTAINING PROTEIN"/>
    <property type="match status" value="1"/>
</dbReference>
<dbReference type="Gene3D" id="3.10.100.10">
    <property type="entry name" value="Mannose-Binding Protein A, subunit A"/>
    <property type="match status" value="1"/>
</dbReference>
<feature type="domain" description="C-type lectin" evidence="3">
    <location>
        <begin position="45"/>
        <end position="160"/>
    </location>
</feature>
<name>A0AAV4J7W1_9GAST</name>
<feature type="compositionally biased region" description="Polar residues" evidence="1">
    <location>
        <begin position="192"/>
        <end position="202"/>
    </location>
</feature>
<dbReference type="CDD" id="cd00037">
    <property type="entry name" value="CLECT"/>
    <property type="match status" value="1"/>
</dbReference>
<dbReference type="Proteomes" id="UP000762676">
    <property type="component" value="Unassembled WGS sequence"/>
</dbReference>
<evidence type="ECO:0000256" key="1">
    <source>
        <dbReference type="SAM" id="MobiDB-lite"/>
    </source>
</evidence>
<dbReference type="InterPro" id="IPR016187">
    <property type="entry name" value="CTDL_fold"/>
</dbReference>
<evidence type="ECO:0000256" key="2">
    <source>
        <dbReference type="SAM" id="SignalP"/>
    </source>
</evidence>
<dbReference type="InterPro" id="IPR050801">
    <property type="entry name" value="Ca-Dep_Lectins_ImmuneDev"/>
</dbReference>
<dbReference type="PROSITE" id="PS50041">
    <property type="entry name" value="C_TYPE_LECTIN_2"/>
    <property type="match status" value="1"/>
</dbReference>
<accession>A0AAV4J7W1</accession>
<keyword evidence="2" id="KW-0732">Signal</keyword>
<protein>
    <submittedName>
        <fullName evidence="4">D-Hordein</fullName>
    </submittedName>
</protein>
<feature type="chain" id="PRO_5043629675" evidence="2">
    <location>
        <begin position="21"/>
        <end position="325"/>
    </location>
</feature>
<dbReference type="SUPFAM" id="SSF56436">
    <property type="entry name" value="C-type lectin-like"/>
    <property type="match status" value="1"/>
</dbReference>
<feature type="signal peptide" evidence="2">
    <location>
        <begin position="1"/>
        <end position="20"/>
    </location>
</feature>
<reference evidence="4 5" key="1">
    <citation type="journal article" date="2021" name="Elife">
        <title>Chloroplast acquisition without the gene transfer in kleptoplastic sea slugs, Plakobranchus ocellatus.</title>
        <authorList>
            <person name="Maeda T."/>
            <person name="Takahashi S."/>
            <person name="Yoshida T."/>
            <person name="Shimamura S."/>
            <person name="Takaki Y."/>
            <person name="Nagai Y."/>
            <person name="Toyoda A."/>
            <person name="Suzuki Y."/>
            <person name="Arimoto A."/>
            <person name="Ishii H."/>
            <person name="Satoh N."/>
            <person name="Nishiyama T."/>
            <person name="Hasebe M."/>
            <person name="Maruyama T."/>
            <person name="Minagawa J."/>
            <person name="Obokata J."/>
            <person name="Shigenobu S."/>
        </authorList>
    </citation>
    <scope>NUCLEOTIDE SEQUENCE [LARGE SCALE GENOMIC DNA]</scope>
</reference>
<gene>
    <name evidence="4" type="ORF">ElyMa_001520800</name>
</gene>
<feature type="compositionally biased region" description="Polar residues" evidence="1">
    <location>
        <begin position="220"/>
        <end position="325"/>
    </location>
</feature>
<sequence>MSKLHVAVISLLMFVAIATAATRTLDNSCPGGVLRTTYRRNLKLYDGSCFQFVFNKEKTYTEASLECRYHGGTLALPKKKYLNGYLARMIYIYYRKTKPVWIGLHDMRDETRFVWEDNTRMQWNNFAKGNGPGNNWIRRGVEDCVALDPMNDGLWHDYQCYGSVVSFLSRSNTKKPYICQYTLDLVDDKTDTGQGDKNQQVPDQKDVDELDTDVSDKDQQTTVQPAKEQQTTQSPVKGQQTTQSPVKGQQTTQSPLEGQQTTKSPVKDQQTTQSPVKGEQTTQSPVKDQQTTQSPLEGQETTQSPLSGQETTQSPLEGQETTQSP</sequence>
<keyword evidence="5" id="KW-1185">Reference proteome</keyword>
<feature type="region of interest" description="Disordered" evidence="1">
    <location>
        <begin position="190"/>
        <end position="325"/>
    </location>
</feature>
<evidence type="ECO:0000313" key="4">
    <source>
        <dbReference type="EMBL" id="GFS18385.1"/>
    </source>
</evidence>
<dbReference type="AlphaFoldDB" id="A0AAV4J7W1"/>
<dbReference type="InterPro" id="IPR016186">
    <property type="entry name" value="C-type_lectin-like/link_sf"/>
</dbReference>
<proteinExistence type="predicted"/>
<dbReference type="SMART" id="SM00034">
    <property type="entry name" value="CLECT"/>
    <property type="match status" value="1"/>
</dbReference>
<dbReference type="PANTHER" id="PTHR22801">
    <property type="entry name" value="LITHOSTATHINE"/>
    <property type="match status" value="1"/>
</dbReference>
<evidence type="ECO:0000259" key="3">
    <source>
        <dbReference type="PROSITE" id="PS50041"/>
    </source>
</evidence>
<dbReference type="Pfam" id="PF00059">
    <property type="entry name" value="Lectin_C"/>
    <property type="match status" value="1"/>
</dbReference>
<organism evidence="4 5">
    <name type="scientific">Elysia marginata</name>
    <dbReference type="NCBI Taxonomy" id="1093978"/>
    <lineage>
        <taxon>Eukaryota</taxon>
        <taxon>Metazoa</taxon>
        <taxon>Spiralia</taxon>
        <taxon>Lophotrochozoa</taxon>
        <taxon>Mollusca</taxon>
        <taxon>Gastropoda</taxon>
        <taxon>Heterobranchia</taxon>
        <taxon>Euthyneura</taxon>
        <taxon>Panpulmonata</taxon>
        <taxon>Sacoglossa</taxon>
        <taxon>Placobranchoidea</taxon>
        <taxon>Plakobranchidae</taxon>
        <taxon>Elysia</taxon>
    </lineage>
</organism>